<evidence type="ECO:0000256" key="1">
    <source>
        <dbReference type="ARBA" id="ARBA00023125"/>
    </source>
</evidence>
<dbReference type="SUPFAM" id="SSF50249">
    <property type="entry name" value="Nucleic acid-binding proteins"/>
    <property type="match status" value="1"/>
</dbReference>
<dbReference type="InterPro" id="IPR011344">
    <property type="entry name" value="ssDNA-bd"/>
</dbReference>
<dbReference type="GO" id="GO:0006260">
    <property type="term" value="P:DNA replication"/>
    <property type="evidence" value="ECO:0007669"/>
    <property type="project" value="InterPro"/>
</dbReference>
<evidence type="ECO:0000256" key="2">
    <source>
        <dbReference type="SAM" id="MobiDB-lite"/>
    </source>
</evidence>
<reference evidence="3" key="1">
    <citation type="submission" date="2019-03" db="EMBL/GenBank/DDBJ databases">
        <authorList>
            <person name="Hao L."/>
        </authorList>
    </citation>
    <scope>NUCLEOTIDE SEQUENCE</scope>
</reference>
<dbReference type="Pfam" id="PF00436">
    <property type="entry name" value="SSB"/>
    <property type="match status" value="1"/>
</dbReference>
<dbReference type="PANTHER" id="PTHR10302:SF27">
    <property type="entry name" value="SINGLE-STRANDED DNA-BINDING PROTEIN"/>
    <property type="match status" value="1"/>
</dbReference>
<organism evidence="3">
    <name type="scientific">anaerobic digester metagenome</name>
    <dbReference type="NCBI Taxonomy" id="1263854"/>
    <lineage>
        <taxon>unclassified sequences</taxon>
        <taxon>metagenomes</taxon>
        <taxon>ecological metagenomes</taxon>
    </lineage>
</organism>
<proteinExistence type="inferred from homology"/>
<feature type="region of interest" description="Disordered" evidence="2">
    <location>
        <begin position="110"/>
        <end position="137"/>
    </location>
</feature>
<dbReference type="Gene3D" id="2.40.50.140">
    <property type="entry name" value="Nucleic acid-binding proteins"/>
    <property type="match status" value="1"/>
</dbReference>
<dbReference type="InterPro" id="IPR012340">
    <property type="entry name" value="NA-bd_OB-fold"/>
</dbReference>
<dbReference type="GO" id="GO:0003697">
    <property type="term" value="F:single-stranded DNA binding"/>
    <property type="evidence" value="ECO:0007669"/>
    <property type="project" value="InterPro"/>
</dbReference>
<sequence length="137" mass="15462">MLNRIILIGRLTRDPELRYTPNGVAVAKFTLAVDRRQVKDREKETDFIDIVVFQKQAETCANYIGKGRLVAIEGRLQIRSYDDSQGIRRKAAEVIADSVRFLDWPKEGGSAYNTGQTRGVPGQGSEISFNEEEDIPF</sequence>
<dbReference type="PROSITE" id="PS50935">
    <property type="entry name" value="SSB"/>
    <property type="match status" value="1"/>
</dbReference>
<dbReference type="CDD" id="cd04496">
    <property type="entry name" value="SSB_OBF"/>
    <property type="match status" value="1"/>
</dbReference>
<gene>
    <name evidence="3" type="primary">ssbA</name>
    <name evidence="3" type="ORF">SCFA_1550003</name>
</gene>
<dbReference type="NCBIfam" id="TIGR00621">
    <property type="entry name" value="ssb"/>
    <property type="match status" value="1"/>
</dbReference>
<protein>
    <submittedName>
        <fullName evidence="3">Single-strand DNA-binding protein</fullName>
    </submittedName>
</protein>
<dbReference type="AlphaFoldDB" id="A0A485M0N1"/>
<dbReference type="GO" id="GO:0009295">
    <property type="term" value="C:nucleoid"/>
    <property type="evidence" value="ECO:0007669"/>
    <property type="project" value="TreeGrafter"/>
</dbReference>
<accession>A0A485M0N1</accession>
<dbReference type="EMBL" id="CAADRN010000063">
    <property type="protein sequence ID" value="VFU12129.1"/>
    <property type="molecule type" value="Genomic_DNA"/>
</dbReference>
<dbReference type="InterPro" id="IPR000424">
    <property type="entry name" value="Primosome_PriB/ssb"/>
</dbReference>
<keyword evidence="1 3" id="KW-0238">DNA-binding</keyword>
<dbReference type="HAMAP" id="MF_00984">
    <property type="entry name" value="SSB"/>
    <property type="match status" value="1"/>
</dbReference>
<evidence type="ECO:0000313" key="3">
    <source>
        <dbReference type="EMBL" id="VFU12129.1"/>
    </source>
</evidence>
<name>A0A485M0N1_9ZZZZ</name>
<dbReference type="PANTHER" id="PTHR10302">
    <property type="entry name" value="SINGLE-STRANDED DNA-BINDING PROTEIN"/>
    <property type="match status" value="1"/>
</dbReference>